<accession>A0A380C5V9</accession>
<evidence type="ECO:0000313" key="2">
    <source>
        <dbReference type="Proteomes" id="UP000254893"/>
    </source>
</evidence>
<organism evidence="1 2">
    <name type="scientific">Sphingobacterium spiritivorum</name>
    <name type="common">Flavobacterium spiritivorum</name>
    <dbReference type="NCBI Taxonomy" id="258"/>
    <lineage>
        <taxon>Bacteria</taxon>
        <taxon>Pseudomonadati</taxon>
        <taxon>Bacteroidota</taxon>
        <taxon>Sphingobacteriia</taxon>
        <taxon>Sphingobacteriales</taxon>
        <taxon>Sphingobacteriaceae</taxon>
        <taxon>Sphingobacterium</taxon>
    </lineage>
</organism>
<dbReference type="RefSeq" id="WP_115170189.1">
    <property type="nucleotide sequence ID" value="NZ_UGYW01000002.1"/>
</dbReference>
<dbReference type="InterPro" id="IPR041662">
    <property type="entry name" value="SusD-like_2"/>
</dbReference>
<dbReference type="Gene3D" id="1.25.40.390">
    <property type="match status" value="1"/>
</dbReference>
<gene>
    <name evidence="1" type="ORF">NCTC11388_02284</name>
</gene>
<dbReference type="Proteomes" id="UP000254893">
    <property type="component" value="Unassembled WGS sequence"/>
</dbReference>
<name>A0A380C5V9_SPHSI</name>
<evidence type="ECO:0000313" key="1">
    <source>
        <dbReference type="EMBL" id="SUJ13496.1"/>
    </source>
</evidence>
<reference evidence="1 2" key="1">
    <citation type="submission" date="2018-06" db="EMBL/GenBank/DDBJ databases">
        <authorList>
            <consortium name="Pathogen Informatics"/>
            <person name="Doyle S."/>
        </authorList>
    </citation>
    <scope>NUCLEOTIDE SEQUENCE [LARGE SCALE GENOMIC DNA]</scope>
    <source>
        <strain evidence="1 2">NCTC11388</strain>
    </source>
</reference>
<dbReference type="PROSITE" id="PS51257">
    <property type="entry name" value="PROKAR_LIPOPROTEIN"/>
    <property type="match status" value="1"/>
</dbReference>
<dbReference type="SUPFAM" id="SSF48452">
    <property type="entry name" value="TPR-like"/>
    <property type="match status" value="1"/>
</dbReference>
<dbReference type="Pfam" id="PF12771">
    <property type="entry name" value="SusD-like_2"/>
    <property type="match status" value="1"/>
</dbReference>
<dbReference type="InterPro" id="IPR011990">
    <property type="entry name" value="TPR-like_helical_dom_sf"/>
</dbReference>
<sequence>MKKNIIYIICACVGMSLFFQSCDKNFQEINTDPNKSLEAYPYQFMAPALVNSVSYNMNRNRGFNNELMQVTVNVGDSEGKVFRYDFRRNWADYMWNNLYPVLNSWREMYKKADGGINDNPSYRAISLINQSWIFSILTDTYGDIPYSQALLGKDSLIIEPKFDTQKDIYAAIFAKLDTANAWLKANKSINASQDPVFQGNISRWRKLGNSLYLRLLLRISGKPEVSALVQAKIKEILETNASNYPIMTSNDDSAILRWTGVAPYTSPFATVREADFRQPGIASFFIDNLVNWNDPRINTSLGTNGVNRWSIAPYQGGFVGVPSGYAPGEGFDRKAYFYSTNQKVGDYNATTLMTDPMTGMIMNFAELEFIKAEVALKGWTSKNAGELFKSGVKNSITLWLPTWSVPIDEYLDAADFNWSESESFEAKMQKIHLQKYYSLFLVDMQQWFEYRRTGYPVLPKGKGLQNNGEMPARMTYPVSIQSTNPTNYKVAIGIQGPDEINTKVWWQKP</sequence>
<dbReference type="EMBL" id="UGYW01000002">
    <property type="protein sequence ID" value="SUJ13496.1"/>
    <property type="molecule type" value="Genomic_DNA"/>
</dbReference>
<proteinExistence type="predicted"/>
<protein>
    <submittedName>
        <fullName evidence="1">Starch-binding associating with outer membrane</fullName>
    </submittedName>
</protein>
<dbReference type="AlphaFoldDB" id="A0A380C5V9"/>